<evidence type="ECO:0000256" key="6">
    <source>
        <dbReference type="SAM" id="Coils"/>
    </source>
</evidence>
<evidence type="ECO:0000256" key="1">
    <source>
        <dbReference type="ARBA" id="ARBA00004442"/>
    </source>
</evidence>
<sequence>MKAVYLFAAFIIPISLHGQNSRSLKIEECYVLARENYPLVRQHLLIEKSNNYTIENIAKGALPQISVSGQASYQSDVTTLPIQLPGMNVPAMSKDQYRLTGEVSQPLTDLITVKQQKELQEMNRQVQTQNLEVELYKIKDRINQLFFGILLIDEQLVQNNLTKKDIQSGINKVSAALRNGTDFRSSLDKLKAEMLKAQQRDIDLKSSRSAYTAMLGLFINQTLNDSTKFDRPEEITSIANVNRPEVTAYDFQKKTYDLQNQLLNTRSLPKFSLFFQGGLGKPSPVNMLSNELSGYYLGGLRLNWSLSSFYTLKKEKKINDIAKEAVEVQRETFLFNTKQLLRQQNEEINKIRKLINTDRQIVDLRSSVKTASNAQLENGVITVNDYLREVYAEEQARQSVSLHQIQLLMAQYNYRTTSGN</sequence>
<evidence type="ECO:0000256" key="4">
    <source>
        <dbReference type="ARBA" id="ARBA00023136"/>
    </source>
</evidence>
<organism evidence="8 9">
    <name type="scientific">Arcticibacter tournemirensis</name>
    <dbReference type="NCBI Taxonomy" id="699437"/>
    <lineage>
        <taxon>Bacteria</taxon>
        <taxon>Pseudomonadati</taxon>
        <taxon>Bacteroidota</taxon>
        <taxon>Sphingobacteriia</taxon>
        <taxon>Sphingobacteriales</taxon>
        <taxon>Sphingobacteriaceae</taxon>
        <taxon>Arcticibacter</taxon>
    </lineage>
</organism>
<dbReference type="Gene3D" id="1.20.1600.10">
    <property type="entry name" value="Outer membrane efflux proteins (OEP)"/>
    <property type="match status" value="1"/>
</dbReference>
<keyword evidence="10" id="KW-1185">Reference proteome</keyword>
<dbReference type="Proteomes" id="UP000322918">
    <property type="component" value="Unassembled WGS sequence"/>
</dbReference>
<evidence type="ECO:0000256" key="3">
    <source>
        <dbReference type="ARBA" id="ARBA00022692"/>
    </source>
</evidence>
<dbReference type="PANTHER" id="PTHR30026">
    <property type="entry name" value="OUTER MEMBRANE PROTEIN TOLC"/>
    <property type="match status" value="1"/>
</dbReference>
<evidence type="ECO:0000313" key="7">
    <source>
        <dbReference type="EMBL" id="KAA8484119.1"/>
    </source>
</evidence>
<dbReference type="OrthoDB" id="976750at2"/>
<gene>
    <name evidence="8" type="ORF">EKH83_14425</name>
    <name evidence="7" type="ORF">F1649_07190</name>
</gene>
<dbReference type="Proteomes" id="UP000290848">
    <property type="component" value="Unassembled WGS sequence"/>
</dbReference>
<dbReference type="GO" id="GO:1990281">
    <property type="term" value="C:efflux pump complex"/>
    <property type="evidence" value="ECO:0007669"/>
    <property type="project" value="TreeGrafter"/>
</dbReference>
<keyword evidence="3" id="KW-0812">Transmembrane</keyword>
<evidence type="ECO:0000256" key="2">
    <source>
        <dbReference type="ARBA" id="ARBA00022452"/>
    </source>
</evidence>
<protein>
    <submittedName>
        <fullName evidence="8">TolC family protein</fullName>
    </submittedName>
</protein>
<dbReference type="InterPro" id="IPR051906">
    <property type="entry name" value="TolC-like"/>
</dbReference>
<evidence type="ECO:0000313" key="10">
    <source>
        <dbReference type="Proteomes" id="UP000322918"/>
    </source>
</evidence>
<reference evidence="8 9" key="1">
    <citation type="submission" date="2018-12" db="EMBL/GenBank/DDBJ databases">
        <title>The Draft Genome Sequence of the Soil Bacterium Pedobacter tournemirensis R1.</title>
        <authorList>
            <person name="He J."/>
        </authorList>
    </citation>
    <scope>NUCLEOTIDE SEQUENCE [LARGE SCALE GENOMIC DNA]</scope>
    <source>
        <strain evidence="8 9">R1</strain>
    </source>
</reference>
<comment type="caution">
    <text evidence="8">The sequence shown here is derived from an EMBL/GenBank/DDBJ whole genome shotgun (WGS) entry which is preliminary data.</text>
</comment>
<dbReference type="PANTHER" id="PTHR30026:SF20">
    <property type="entry name" value="OUTER MEMBRANE PROTEIN TOLC"/>
    <property type="match status" value="1"/>
</dbReference>
<dbReference type="GO" id="GO:0015562">
    <property type="term" value="F:efflux transmembrane transporter activity"/>
    <property type="evidence" value="ECO:0007669"/>
    <property type="project" value="InterPro"/>
</dbReference>
<feature type="coiled-coil region" evidence="6">
    <location>
        <begin position="112"/>
        <end position="139"/>
    </location>
</feature>
<evidence type="ECO:0000256" key="5">
    <source>
        <dbReference type="ARBA" id="ARBA00023237"/>
    </source>
</evidence>
<keyword evidence="6" id="KW-0175">Coiled coil</keyword>
<comment type="subcellular location">
    <subcellularLocation>
        <location evidence="1">Cell outer membrane</location>
    </subcellularLocation>
</comment>
<dbReference type="EMBL" id="RXOC01000009">
    <property type="protein sequence ID" value="RXF68913.1"/>
    <property type="molecule type" value="Genomic_DNA"/>
</dbReference>
<keyword evidence="4" id="KW-0472">Membrane</keyword>
<dbReference type="SUPFAM" id="SSF56954">
    <property type="entry name" value="Outer membrane efflux proteins (OEP)"/>
    <property type="match status" value="1"/>
</dbReference>
<dbReference type="RefSeq" id="WP_128770155.1">
    <property type="nucleotide sequence ID" value="NZ_RXOC01000009.1"/>
</dbReference>
<name>A0A4Q0M7Q1_9SPHI</name>
<proteinExistence type="predicted"/>
<evidence type="ECO:0000313" key="8">
    <source>
        <dbReference type="EMBL" id="RXF68913.1"/>
    </source>
</evidence>
<keyword evidence="5" id="KW-0998">Cell outer membrane</keyword>
<accession>A0A4Q0M7Q1</accession>
<dbReference type="GO" id="GO:0015288">
    <property type="term" value="F:porin activity"/>
    <property type="evidence" value="ECO:0007669"/>
    <property type="project" value="TreeGrafter"/>
</dbReference>
<dbReference type="EMBL" id="VWNE01000009">
    <property type="protein sequence ID" value="KAA8484119.1"/>
    <property type="molecule type" value="Genomic_DNA"/>
</dbReference>
<evidence type="ECO:0000313" key="9">
    <source>
        <dbReference type="Proteomes" id="UP000290848"/>
    </source>
</evidence>
<keyword evidence="2" id="KW-1134">Transmembrane beta strand</keyword>
<dbReference type="AlphaFoldDB" id="A0A4Q0M7Q1"/>
<reference evidence="7 10" key="2">
    <citation type="submission" date="2019-09" db="EMBL/GenBank/DDBJ databases">
        <title>Pararcticibacter amylolyticus gen. nov., sp. nov., isolated from a rottenly hemp rope, and reclassification of Pedobacter tournemirensis as Pararcticibacter tournemirensis comb. nov.</title>
        <authorList>
            <person name="Cai Y."/>
        </authorList>
    </citation>
    <scope>NUCLEOTIDE SEQUENCE [LARGE SCALE GENOMIC DNA]</scope>
    <source>
        <strain evidence="7 10">TF5-37.2-LB10</strain>
    </source>
</reference>
<dbReference type="GO" id="GO:0009279">
    <property type="term" value="C:cell outer membrane"/>
    <property type="evidence" value="ECO:0007669"/>
    <property type="project" value="UniProtKB-SubCell"/>
</dbReference>